<evidence type="ECO:0000313" key="12">
    <source>
        <dbReference type="EMBL" id="KAK2189711.1"/>
    </source>
</evidence>
<evidence type="ECO:0000256" key="5">
    <source>
        <dbReference type="ARBA" id="ARBA00023054"/>
    </source>
</evidence>
<name>A0AAD9P849_RIDPI</name>
<evidence type="ECO:0000256" key="10">
    <source>
        <dbReference type="RuleBase" id="RU367040"/>
    </source>
</evidence>
<evidence type="ECO:0000256" key="6">
    <source>
        <dbReference type="ARBA" id="ARBA00023069"/>
    </source>
</evidence>
<evidence type="ECO:0000256" key="7">
    <source>
        <dbReference type="ARBA" id="ARBA00023212"/>
    </source>
</evidence>
<evidence type="ECO:0000256" key="11">
    <source>
        <dbReference type="SAM" id="MobiDB-lite"/>
    </source>
</evidence>
<evidence type="ECO:0000256" key="2">
    <source>
        <dbReference type="ARBA" id="ARBA00007209"/>
    </source>
</evidence>
<feature type="region of interest" description="Disordered" evidence="11">
    <location>
        <begin position="270"/>
        <end position="297"/>
    </location>
</feature>
<keyword evidence="7" id="KW-0206">Cytoskeleton</keyword>
<evidence type="ECO:0000313" key="13">
    <source>
        <dbReference type="Proteomes" id="UP001209878"/>
    </source>
</evidence>
<keyword evidence="3" id="KW-0963">Cytoplasm</keyword>
<dbReference type="GO" id="GO:0005634">
    <property type="term" value="C:nucleus"/>
    <property type="evidence" value="ECO:0007669"/>
    <property type="project" value="TreeGrafter"/>
</dbReference>
<sequence length="297" mass="34033">MATDVISPALANRELPPEKPTAAPYPQGSTFNFDTTYTGNVGNDMGISTMGYRSAKVNPPEWHETNYAKYYQAFADRDNAENVRNQSKDTIKETDAITHNTQTESSKKLGERLKDIHFWKSELEREVGDIISETDQLCLQKKRLENALRATEIPLHIASDNLNCRMRREGIDLVQDDVELNLLKEVEVINNVQDLLRKTIRESDMQIKRNRDRKHELEMDWSDKKEADELDTFCAGLRNEHTNKKVLCCCRQVPGNTVDPRVVGAVHTRQHHARRARAHGIDTAAHTHRQRSARHVT</sequence>
<dbReference type="PANTHER" id="PTHR19960">
    <property type="entry name" value="TEKTIN"/>
    <property type="match status" value="1"/>
</dbReference>
<evidence type="ECO:0000256" key="9">
    <source>
        <dbReference type="ARBA" id="ARBA00045224"/>
    </source>
</evidence>
<keyword evidence="13" id="KW-1185">Reference proteome</keyword>
<dbReference type="GO" id="GO:0015630">
    <property type="term" value="C:microtubule cytoskeleton"/>
    <property type="evidence" value="ECO:0007669"/>
    <property type="project" value="UniProtKB-UniRule"/>
</dbReference>
<dbReference type="AlphaFoldDB" id="A0AAD9P849"/>
<dbReference type="Proteomes" id="UP001209878">
    <property type="component" value="Unassembled WGS sequence"/>
</dbReference>
<accession>A0AAD9P849</accession>
<gene>
    <name evidence="12" type="ORF">NP493_99g05005</name>
</gene>
<comment type="similarity">
    <text evidence="2 10">Belongs to the tektin family.</text>
</comment>
<keyword evidence="5" id="KW-0175">Coiled coil</keyword>
<keyword evidence="6 10" id="KW-0969">Cilium</keyword>
<organism evidence="12 13">
    <name type="scientific">Ridgeia piscesae</name>
    <name type="common">Tubeworm</name>
    <dbReference type="NCBI Taxonomy" id="27915"/>
    <lineage>
        <taxon>Eukaryota</taxon>
        <taxon>Metazoa</taxon>
        <taxon>Spiralia</taxon>
        <taxon>Lophotrochozoa</taxon>
        <taxon>Annelida</taxon>
        <taxon>Polychaeta</taxon>
        <taxon>Sedentaria</taxon>
        <taxon>Canalipalpata</taxon>
        <taxon>Sabellida</taxon>
        <taxon>Siboglinidae</taxon>
        <taxon>Ridgeia</taxon>
    </lineage>
</organism>
<dbReference type="PANTHER" id="PTHR19960:SF25">
    <property type="entry name" value="TEKTIN-1"/>
    <property type="match status" value="1"/>
</dbReference>
<comment type="caution">
    <text evidence="12">The sequence shown here is derived from an EMBL/GenBank/DDBJ whole genome shotgun (WGS) entry which is preliminary data.</text>
</comment>
<feature type="region of interest" description="Disordered" evidence="11">
    <location>
        <begin position="1"/>
        <end position="30"/>
    </location>
</feature>
<dbReference type="InterPro" id="IPR000435">
    <property type="entry name" value="Tektins"/>
</dbReference>
<proteinExistence type="inferred from homology"/>
<dbReference type="GO" id="GO:0060271">
    <property type="term" value="P:cilium assembly"/>
    <property type="evidence" value="ECO:0007669"/>
    <property type="project" value="UniProtKB-UniRule"/>
</dbReference>
<dbReference type="Pfam" id="PF03148">
    <property type="entry name" value="Tektin"/>
    <property type="match status" value="1"/>
</dbReference>
<dbReference type="EMBL" id="JAODUO010000099">
    <property type="protein sequence ID" value="KAK2189711.1"/>
    <property type="molecule type" value="Genomic_DNA"/>
</dbReference>
<comment type="subcellular location">
    <subcellularLocation>
        <location evidence="10">Cytoplasm</location>
        <location evidence="10">Cytoskeleton</location>
        <location evidence="10">Cilium axoneme</location>
    </subcellularLocation>
    <subcellularLocation>
        <location evidence="1">Cytoplasm</location>
        <location evidence="1">Cytoskeleton</location>
        <location evidence="1">Flagellum axoneme</location>
    </subcellularLocation>
</comment>
<keyword evidence="4 10" id="KW-0282">Flagellum</keyword>
<evidence type="ECO:0000256" key="4">
    <source>
        <dbReference type="ARBA" id="ARBA00022846"/>
    </source>
</evidence>
<dbReference type="GO" id="GO:0060294">
    <property type="term" value="P:cilium movement involved in cell motility"/>
    <property type="evidence" value="ECO:0007669"/>
    <property type="project" value="UniProtKB-UniRule"/>
</dbReference>
<dbReference type="GO" id="GO:0005930">
    <property type="term" value="C:axoneme"/>
    <property type="evidence" value="ECO:0007669"/>
    <property type="project" value="UniProtKB-SubCell"/>
</dbReference>
<protein>
    <recommendedName>
        <fullName evidence="10">Tektin</fullName>
    </recommendedName>
</protein>
<keyword evidence="8 10" id="KW-0966">Cell projection</keyword>
<evidence type="ECO:0000256" key="3">
    <source>
        <dbReference type="ARBA" id="ARBA00022490"/>
    </source>
</evidence>
<feature type="compositionally biased region" description="Basic residues" evidence="11">
    <location>
        <begin position="286"/>
        <end position="297"/>
    </location>
</feature>
<evidence type="ECO:0000256" key="1">
    <source>
        <dbReference type="ARBA" id="ARBA00004611"/>
    </source>
</evidence>
<reference evidence="12" key="1">
    <citation type="journal article" date="2023" name="Mol. Biol. Evol.">
        <title>Third-Generation Sequencing Reveals the Adaptive Role of the Epigenome in Three Deep-Sea Polychaetes.</title>
        <authorList>
            <person name="Perez M."/>
            <person name="Aroh O."/>
            <person name="Sun Y."/>
            <person name="Lan Y."/>
            <person name="Juniper S.K."/>
            <person name="Young C.R."/>
            <person name="Angers B."/>
            <person name="Qian P.Y."/>
        </authorList>
    </citation>
    <scope>NUCLEOTIDE SEQUENCE</scope>
    <source>
        <strain evidence="12">R07B-5</strain>
    </source>
</reference>
<dbReference type="InterPro" id="IPR048256">
    <property type="entry name" value="Tektin-like"/>
</dbReference>
<evidence type="ECO:0000256" key="8">
    <source>
        <dbReference type="ARBA" id="ARBA00023273"/>
    </source>
</evidence>
<comment type="function">
    <text evidence="9">Microtubule inner protein (MIP) part of the dynein-decorated doublet microtubules (DMTs) in cilia and flagellar axoneme. Forms filamentous polymers in the walls of ciliary and flagellar microtubules.</text>
</comment>